<comment type="caution">
    <text evidence="1">The sequence shown here is derived from an EMBL/GenBank/DDBJ whole genome shotgun (WGS) entry which is preliminary data.</text>
</comment>
<sequence>MSGLNYFNIASLVLHGDRDRNRNDKEPDGAPTSLAPVDVEKKKKRAAEKQDPTERQPAKRKQEANAFGFTDTSLRRHRTSRASRTHEHGACDRPRTAETREAIRRVRSAADTVLESSLQVLSKTITDYGAEDETAVDPDIERKTRRLTRMRRKMRRRIGSRTGRESEDEGEDGEGAAEGAVVDGEGDEELVIGGESSGQSRGKAKVDKDIVQPQVSEASSVLVILGSESARISSCNSSSRATMLSRNVVWCTKLARSDTDERVNVEVAMRENDLGWVLRELAGDRQAKANAEDAMYVDAPASSTQVLKSATLAPGSVVQPKKTSIGEGGGFFKENRLIKICEGDWCPHGKGRPVHLNPSLSIGQLCRVLLHTLHVRHSARTGGQFGSKGAI</sequence>
<evidence type="ECO:0000313" key="2">
    <source>
        <dbReference type="Proteomes" id="UP000814033"/>
    </source>
</evidence>
<reference evidence="1" key="1">
    <citation type="submission" date="2021-02" db="EMBL/GenBank/DDBJ databases">
        <authorList>
            <consortium name="DOE Joint Genome Institute"/>
            <person name="Ahrendt S."/>
            <person name="Looney B.P."/>
            <person name="Miyauchi S."/>
            <person name="Morin E."/>
            <person name="Drula E."/>
            <person name="Courty P.E."/>
            <person name="Chicoki N."/>
            <person name="Fauchery L."/>
            <person name="Kohler A."/>
            <person name="Kuo A."/>
            <person name="Labutti K."/>
            <person name="Pangilinan J."/>
            <person name="Lipzen A."/>
            <person name="Riley R."/>
            <person name="Andreopoulos W."/>
            <person name="He G."/>
            <person name="Johnson J."/>
            <person name="Barry K.W."/>
            <person name="Grigoriev I.V."/>
            <person name="Nagy L."/>
            <person name="Hibbett D."/>
            <person name="Henrissat B."/>
            <person name="Matheny P.B."/>
            <person name="Labbe J."/>
            <person name="Martin F."/>
        </authorList>
    </citation>
    <scope>NUCLEOTIDE SEQUENCE</scope>
    <source>
        <strain evidence="1">FP105234-sp</strain>
    </source>
</reference>
<name>A0ACB8RAH7_9AGAM</name>
<reference evidence="1" key="2">
    <citation type="journal article" date="2022" name="New Phytol.">
        <title>Evolutionary transition to the ectomycorrhizal habit in the genomes of a hyperdiverse lineage of mushroom-forming fungi.</title>
        <authorList>
            <person name="Looney B."/>
            <person name="Miyauchi S."/>
            <person name="Morin E."/>
            <person name="Drula E."/>
            <person name="Courty P.E."/>
            <person name="Kohler A."/>
            <person name="Kuo A."/>
            <person name="LaButti K."/>
            <person name="Pangilinan J."/>
            <person name="Lipzen A."/>
            <person name="Riley R."/>
            <person name="Andreopoulos W."/>
            <person name="He G."/>
            <person name="Johnson J."/>
            <person name="Nolan M."/>
            <person name="Tritt A."/>
            <person name="Barry K.W."/>
            <person name="Grigoriev I.V."/>
            <person name="Nagy L.G."/>
            <person name="Hibbett D."/>
            <person name="Henrissat B."/>
            <person name="Matheny P.B."/>
            <person name="Labbe J."/>
            <person name="Martin F.M."/>
        </authorList>
    </citation>
    <scope>NUCLEOTIDE SEQUENCE</scope>
    <source>
        <strain evidence="1">FP105234-sp</strain>
    </source>
</reference>
<protein>
    <submittedName>
        <fullName evidence="1">Uncharacterized protein</fullName>
    </submittedName>
</protein>
<evidence type="ECO:0000313" key="1">
    <source>
        <dbReference type="EMBL" id="KAI0041169.1"/>
    </source>
</evidence>
<organism evidence="1 2">
    <name type="scientific">Auriscalpium vulgare</name>
    <dbReference type="NCBI Taxonomy" id="40419"/>
    <lineage>
        <taxon>Eukaryota</taxon>
        <taxon>Fungi</taxon>
        <taxon>Dikarya</taxon>
        <taxon>Basidiomycota</taxon>
        <taxon>Agaricomycotina</taxon>
        <taxon>Agaricomycetes</taxon>
        <taxon>Russulales</taxon>
        <taxon>Auriscalpiaceae</taxon>
        <taxon>Auriscalpium</taxon>
    </lineage>
</organism>
<accession>A0ACB8RAH7</accession>
<dbReference type="EMBL" id="MU276140">
    <property type="protein sequence ID" value="KAI0041169.1"/>
    <property type="molecule type" value="Genomic_DNA"/>
</dbReference>
<gene>
    <name evidence="1" type="ORF">FA95DRAFT_1584819</name>
</gene>
<dbReference type="Proteomes" id="UP000814033">
    <property type="component" value="Unassembled WGS sequence"/>
</dbReference>
<proteinExistence type="predicted"/>
<keyword evidence="2" id="KW-1185">Reference proteome</keyword>